<sequence>MATLGIHKDFLLEFAKLEKPVQKRVHEVFDKFREHRHAGLHLEKLENPRDSRIRTIRISKFMRGVLLAPDSGDSFLLLKVMAHDDAIAWALSHRATVNSATQGIDCATTSPWSKQPPTCTTPRPRRKAGSSPMSRTRN</sequence>
<name>A0ABS4L925_STRAV</name>
<gene>
    <name evidence="2" type="ORF">J2Z77_004392</name>
</gene>
<accession>A0ABS4L925</accession>
<comment type="caution">
    <text evidence="2">The sequence shown here is derived from an EMBL/GenBank/DDBJ whole genome shotgun (WGS) entry which is preliminary data.</text>
</comment>
<protein>
    <submittedName>
        <fullName evidence="2">Uncharacterized protein</fullName>
    </submittedName>
</protein>
<feature type="compositionally biased region" description="Polar residues" evidence="1">
    <location>
        <begin position="102"/>
        <end position="115"/>
    </location>
</feature>
<organism evidence="2 3">
    <name type="scientific">Streptomyces avidinii</name>
    <dbReference type="NCBI Taxonomy" id="1895"/>
    <lineage>
        <taxon>Bacteria</taxon>
        <taxon>Bacillati</taxon>
        <taxon>Actinomycetota</taxon>
        <taxon>Actinomycetes</taxon>
        <taxon>Kitasatosporales</taxon>
        <taxon>Streptomycetaceae</taxon>
        <taxon>Streptomyces</taxon>
    </lineage>
</organism>
<evidence type="ECO:0000313" key="2">
    <source>
        <dbReference type="EMBL" id="MBP2038581.1"/>
    </source>
</evidence>
<evidence type="ECO:0000313" key="3">
    <source>
        <dbReference type="Proteomes" id="UP001519310"/>
    </source>
</evidence>
<evidence type="ECO:0000256" key="1">
    <source>
        <dbReference type="SAM" id="MobiDB-lite"/>
    </source>
</evidence>
<feature type="region of interest" description="Disordered" evidence="1">
    <location>
        <begin position="102"/>
        <end position="138"/>
    </location>
</feature>
<keyword evidence="3" id="KW-1185">Reference proteome</keyword>
<proteinExistence type="predicted"/>
<reference evidence="2 3" key="1">
    <citation type="submission" date="2021-03" db="EMBL/GenBank/DDBJ databases">
        <title>Genomic Encyclopedia of Type Strains, Phase IV (KMG-IV): sequencing the most valuable type-strain genomes for metagenomic binning, comparative biology and taxonomic classification.</title>
        <authorList>
            <person name="Goeker M."/>
        </authorList>
    </citation>
    <scope>NUCLEOTIDE SEQUENCE [LARGE SCALE GENOMIC DNA]</scope>
    <source>
        <strain evidence="2 3">DSM 40526</strain>
    </source>
</reference>
<dbReference type="RefSeq" id="WP_229920714.1">
    <property type="nucleotide sequence ID" value="NZ_BMVL01000013.1"/>
</dbReference>
<dbReference type="EMBL" id="JAGGLQ010000008">
    <property type="protein sequence ID" value="MBP2038581.1"/>
    <property type="molecule type" value="Genomic_DNA"/>
</dbReference>
<dbReference type="Proteomes" id="UP001519310">
    <property type="component" value="Unassembled WGS sequence"/>
</dbReference>